<organism evidence="2 3">
    <name type="scientific">Morella rubra</name>
    <name type="common">Chinese bayberry</name>
    <dbReference type="NCBI Taxonomy" id="262757"/>
    <lineage>
        <taxon>Eukaryota</taxon>
        <taxon>Viridiplantae</taxon>
        <taxon>Streptophyta</taxon>
        <taxon>Embryophyta</taxon>
        <taxon>Tracheophyta</taxon>
        <taxon>Spermatophyta</taxon>
        <taxon>Magnoliopsida</taxon>
        <taxon>eudicotyledons</taxon>
        <taxon>Gunneridae</taxon>
        <taxon>Pentapetalae</taxon>
        <taxon>rosids</taxon>
        <taxon>fabids</taxon>
        <taxon>Fagales</taxon>
        <taxon>Myricaceae</taxon>
        <taxon>Morella</taxon>
    </lineage>
</organism>
<dbReference type="SUPFAM" id="SSF56219">
    <property type="entry name" value="DNase I-like"/>
    <property type="match status" value="1"/>
</dbReference>
<sequence length="246" mass="27562">MRRRKYGNKSTCGIPGPASNGDKLASQFIPEESRGAKRDFVSTAQLIEQDYKRGKARQITWEASSDIPLANLFKIGVSGPLKAGTSRLISTNSRIRKHSSKLKAEDGAVYSLCHTAEEVGQTMPPLSMRLISWNCRGLGRPSAARALREIVKMVDPVGMFLMETKIDCVSVSRILNILGFSFFITVPPIGRRGGLVFCWRPELRFSVLWQSANLIHLEIYMSGEIPDFFCSLIYGPSVWREKEGFW</sequence>
<accession>A0A6A1VKU0</accession>
<comment type="caution">
    <text evidence="2">The sequence shown here is derived from an EMBL/GenBank/DDBJ whole genome shotgun (WGS) entry which is preliminary data.</text>
</comment>
<gene>
    <name evidence="2" type="ORF">CJ030_MR5G006241</name>
</gene>
<dbReference type="Proteomes" id="UP000516437">
    <property type="component" value="Chromosome 5"/>
</dbReference>
<dbReference type="EMBL" id="RXIC02000023">
    <property type="protein sequence ID" value="KAB1212547.1"/>
    <property type="molecule type" value="Genomic_DNA"/>
</dbReference>
<dbReference type="InterPro" id="IPR036691">
    <property type="entry name" value="Endo/exonu/phosph_ase_sf"/>
</dbReference>
<evidence type="ECO:0000256" key="1">
    <source>
        <dbReference type="SAM" id="MobiDB-lite"/>
    </source>
</evidence>
<reference evidence="2 3" key="1">
    <citation type="journal article" date="2019" name="Plant Biotechnol. J.">
        <title>The red bayberry genome and genetic basis of sex determination.</title>
        <authorList>
            <person name="Jia H.M."/>
            <person name="Jia H.J."/>
            <person name="Cai Q.L."/>
            <person name="Wang Y."/>
            <person name="Zhao H.B."/>
            <person name="Yang W.F."/>
            <person name="Wang G.Y."/>
            <person name="Li Y.H."/>
            <person name="Zhan D.L."/>
            <person name="Shen Y.T."/>
            <person name="Niu Q.F."/>
            <person name="Chang L."/>
            <person name="Qiu J."/>
            <person name="Zhao L."/>
            <person name="Xie H.B."/>
            <person name="Fu W.Y."/>
            <person name="Jin J."/>
            <person name="Li X.W."/>
            <person name="Jiao Y."/>
            <person name="Zhou C.C."/>
            <person name="Tu T."/>
            <person name="Chai C.Y."/>
            <person name="Gao J.L."/>
            <person name="Fan L.J."/>
            <person name="van de Weg E."/>
            <person name="Wang J.Y."/>
            <person name="Gao Z.S."/>
        </authorList>
    </citation>
    <scope>NUCLEOTIDE SEQUENCE [LARGE SCALE GENOMIC DNA]</scope>
    <source>
        <tissue evidence="2">Leaves</tissue>
    </source>
</reference>
<evidence type="ECO:0008006" key="4">
    <source>
        <dbReference type="Google" id="ProtNLM"/>
    </source>
</evidence>
<keyword evidence="3" id="KW-1185">Reference proteome</keyword>
<feature type="region of interest" description="Disordered" evidence="1">
    <location>
        <begin position="1"/>
        <end position="24"/>
    </location>
</feature>
<proteinExistence type="predicted"/>
<dbReference type="PANTHER" id="PTHR35218:SF9">
    <property type="entry name" value="ENDONUCLEASE_EXONUCLEASE_PHOSPHATASE DOMAIN-CONTAINING PROTEIN"/>
    <property type="match status" value="1"/>
</dbReference>
<protein>
    <recommendedName>
        <fullName evidence="4">Endonuclease/exonuclease/phosphatase domain-containing protein</fullName>
    </recommendedName>
</protein>
<evidence type="ECO:0000313" key="2">
    <source>
        <dbReference type="EMBL" id="KAB1212547.1"/>
    </source>
</evidence>
<dbReference type="AlphaFoldDB" id="A0A6A1VKU0"/>
<dbReference type="PANTHER" id="PTHR35218">
    <property type="entry name" value="RNASE H DOMAIN-CONTAINING PROTEIN"/>
    <property type="match status" value="1"/>
</dbReference>
<evidence type="ECO:0000313" key="3">
    <source>
        <dbReference type="Proteomes" id="UP000516437"/>
    </source>
</evidence>
<name>A0A6A1VKU0_9ROSI</name>
<dbReference type="OrthoDB" id="1001388at2759"/>
<dbReference type="Gene3D" id="3.60.10.10">
    <property type="entry name" value="Endonuclease/exonuclease/phosphatase"/>
    <property type="match status" value="1"/>
</dbReference>